<proteinExistence type="predicted"/>
<gene>
    <name evidence="1" type="ORF">LCGC14_0423420</name>
</gene>
<evidence type="ECO:0000313" key="1">
    <source>
        <dbReference type="EMBL" id="KKN71179.1"/>
    </source>
</evidence>
<sequence length="78" mass="9121">MPKYQMKCTNGHREEVRMSYAEYDRFKQGEVNFFCTKSSDCLARMDVELTTIPHVFAVNDKDVQFSKKKFGMGNLTEI</sequence>
<dbReference type="EMBL" id="LAZR01000388">
    <property type="protein sequence ID" value="KKN71179.1"/>
    <property type="molecule type" value="Genomic_DNA"/>
</dbReference>
<name>A0A0F9SW98_9ZZZZ</name>
<organism evidence="1">
    <name type="scientific">marine sediment metagenome</name>
    <dbReference type="NCBI Taxonomy" id="412755"/>
    <lineage>
        <taxon>unclassified sequences</taxon>
        <taxon>metagenomes</taxon>
        <taxon>ecological metagenomes</taxon>
    </lineage>
</organism>
<dbReference type="AlphaFoldDB" id="A0A0F9SW98"/>
<reference evidence="1" key="1">
    <citation type="journal article" date="2015" name="Nature">
        <title>Complex archaea that bridge the gap between prokaryotes and eukaryotes.</title>
        <authorList>
            <person name="Spang A."/>
            <person name="Saw J.H."/>
            <person name="Jorgensen S.L."/>
            <person name="Zaremba-Niedzwiedzka K."/>
            <person name="Martijn J."/>
            <person name="Lind A.E."/>
            <person name="van Eijk R."/>
            <person name="Schleper C."/>
            <person name="Guy L."/>
            <person name="Ettema T.J."/>
        </authorList>
    </citation>
    <scope>NUCLEOTIDE SEQUENCE</scope>
</reference>
<comment type="caution">
    <text evidence="1">The sequence shown here is derived from an EMBL/GenBank/DDBJ whole genome shotgun (WGS) entry which is preliminary data.</text>
</comment>
<protein>
    <submittedName>
        <fullName evidence="1">Uncharacterized protein</fullName>
    </submittedName>
</protein>
<accession>A0A0F9SW98</accession>